<organism evidence="2 3">
    <name type="scientific">Candidatus Magasanikbacteria bacterium RIFCSPHIGHO2_02_FULL_41_13</name>
    <dbReference type="NCBI Taxonomy" id="1798676"/>
    <lineage>
        <taxon>Bacteria</taxon>
        <taxon>Candidatus Magasanikiibacteriota</taxon>
    </lineage>
</organism>
<evidence type="ECO:0000256" key="1">
    <source>
        <dbReference type="SAM" id="SignalP"/>
    </source>
</evidence>
<feature type="signal peptide" evidence="1">
    <location>
        <begin position="1"/>
        <end position="25"/>
    </location>
</feature>
<dbReference type="EMBL" id="MFPX01000023">
    <property type="protein sequence ID" value="OGH66232.1"/>
    <property type="molecule type" value="Genomic_DNA"/>
</dbReference>
<gene>
    <name evidence="2" type="ORF">A3B90_02500</name>
</gene>
<accession>A0A1F6M3J7</accession>
<evidence type="ECO:0000313" key="3">
    <source>
        <dbReference type="Proteomes" id="UP000178742"/>
    </source>
</evidence>
<dbReference type="Gene3D" id="4.10.1080.10">
    <property type="entry name" value="TSP type-3 repeat"/>
    <property type="match status" value="1"/>
</dbReference>
<comment type="caution">
    <text evidence="2">The sequence shown here is derived from an EMBL/GenBank/DDBJ whole genome shotgun (WGS) entry which is preliminary data.</text>
</comment>
<dbReference type="AlphaFoldDB" id="A0A1F6M3J7"/>
<reference evidence="2 3" key="1">
    <citation type="journal article" date="2016" name="Nat. Commun.">
        <title>Thousands of microbial genomes shed light on interconnected biogeochemical processes in an aquifer system.</title>
        <authorList>
            <person name="Anantharaman K."/>
            <person name="Brown C.T."/>
            <person name="Hug L.A."/>
            <person name="Sharon I."/>
            <person name="Castelle C.J."/>
            <person name="Probst A.J."/>
            <person name="Thomas B.C."/>
            <person name="Singh A."/>
            <person name="Wilkins M.J."/>
            <person name="Karaoz U."/>
            <person name="Brodie E.L."/>
            <person name="Williams K.H."/>
            <person name="Hubbard S.S."/>
            <person name="Banfield J.F."/>
        </authorList>
    </citation>
    <scope>NUCLEOTIDE SEQUENCE [LARGE SCALE GENOMIC DNA]</scope>
</reference>
<keyword evidence="1" id="KW-0732">Signal</keyword>
<proteinExistence type="predicted"/>
<name>A0A1F6M3J7_9BACT</name>
<dbReference type="GO" id="GO:0005509">
    <property type="term" value="F:calcium ion binding"/>
    <property type="evidence" value="ECO:0007669"/>
    <property type="project" value="InterPro"/>
</dbReference>
<protein>
    <submittedName>
        <fullName evidence="2">Uncharacterized protein</fullName>
    </submittedName>
</protein>
<sequence>MPIPWSPPMMFSRPLALLLAVVFTACDLCEKDWEVCIPPQQDEEPHNPPPAAEPTPEQYTCSVQEVEVDGHCVSDADGDGVRQTDNEWDPVDNCPELANPDQIDMDGDGIGAACEDTAIFTWHRNGEAFAELTAVVSLEGICVDVDGEFVFSTDTRDYGWEELDDLETIDLVIPYGEHPTAVKCYILLRQNEQETPDVAVPSPGYSDYLLDGIEYEAPLAAEDPFDGFWEVDLYPARG</sequence>
<dbReference type="SUPFAM" id="SSF103647">
    <property type="entry name" value="TSP type-3 repeat"/>
    <property type="match status" value="1"/>
</dbReference>
<dbReference type="InterPro" id="IPR028974">
    <property type="entry name" value="TSP_type-3_rpt"/>
</dbReference>
<dbReference type="Proteomes" id="UP000178742">
    <property type="component" value="Unassembled WGS sequence"/>
</dbReference>
<evidence type="ECO:0000313" key="2">
    <source>
        <dbReference type="EMBL" id="OGH66232.1"/>
    </source>
</evidence>
<feature type="chain" id="PRO_5009525522" evidence="1">
    <location>
        <begin position="26"/>
        <end position="238"/>
    </location>
</feature>